<accession>M8BC80</accession>
<reference evidence="6" key="1">
    <citation type="submission" date="2015-06" db="UniProtKB">
        <authorList>
            <consortium name="EnsemblPlants"/>
        </authorList>
    </citation>
    <scope>IDENTIFICATION</scope>
</reference>
<dbReference type="GO" id="GO:0032977">
    <property type="term" value="F:membrane insertase activity"/>
    <property type="evidence" value="ECO:0007669"/>
    <property type="project" value="InterPro"/>
</dbReference>
<sequence>MAFAAAARRSLASPRISDCLSRRFHPALPQLLPSNSIGDPRKPSPLPLPPAPRPLRFSFSPCGTAQTLDLLPFGIHLLAGPPRRGFSSSSRDIDFADVLTGAANAWPPVAAPASFPGEVAVAAGGSAIAVAAGRLAARGCPGELPRRGGVGRGGLVDCRRGGAASHRRGPFLHWWISIALPTVLLRSVSCPLWMLARKRVYTHNHKETIQNIHVFALILGAISANMQYPRVNVCSECNIPDCLVHDLEKPGIAWPGVTVSAISLGRDPRRRLASGDAPPCNYTINGHEYTKGYYHADEPTQKSTITVVYASNLHRRCQEMQQTSKLVNNAKDDASREEAERAAWSSLKKLGLASYLPLIVTPYTLITLHIAVSNMVDNVPSLKGGGAFWFTDLTTPDALCIFPMITSLFIMLTSEVDNAPTVNCSHKIFCCFKFKP</sequence>
<dbReference type="GO" id="GO:0032979">
    <property type="term" value="P:protein insertion into mitochondrial inner membrane from matrix"/>
    <property type="evidence" value="ECO:0007669"/>
    <property type="project" value="TreeGrafter"/>
</dbReference>
<dbReference type="InterPro" id="IPR001708">
    <property type="entry name" value="YidC/ALB3/OXA1/COX18"/>
</dbReference>
<comment type="similarity">
    <text evidence="2">Belongs to the OXA1/ALB3/YidC (TC 2.A.9.2) family.</text>
</comment>
<evidence type="ECO:0000256" key="1">
    <source>
        <dbReference type="ARBA" id="ARBA00004141"/>
    </source>
</evidence>
<dbReference type="PANTHER" id="PTHR12428">
    <property type="entry name" value="OXA1"/>
    <property type="match status" value="1"/>
</dbReference>
<evidence type="ECO:0000256" key="3">
    <source>
        <dbReference type="ARBA" id="ARBA00022692"/>
    </source>
</evidence>
<proteinExistence type="inferred from homology"/>
<name>M8BC80_AEGTA</name>
<dbReference type="PANTHER" id="PTHR12428:SF68">
    <property type="match status" value="1"/>
</dbReference>
<evidence type="ECO:0000256" key="2">
    <source>
        <dbReference type="ARBA" id="ARBA00010583"/>
    </source>
</evidence>
<keyword evidence="3" id="KW-0812">Transmembrane</keyword>
<dbReference type="GO" id="GO:0005743">
    <property type="term" value="C:mitochondrial inner membrane"/>
    <property type="evidence" value="ECO:0007669"/>
    <property type="project" value="TreeGrafter"/>
</dbReference>
<organism evidence="6">
    <name type="scientific">Aegilops tauschii</name>
    <name type="common">Tausch's goatgrass</name>
    <name type="synonym">Aegilops squarrosa</name>
    <dbReference type="NCBI Taxonomy" id="37682"/>
    <lineage>
        <taxon>Eukaryota</taxon>
        <taxon>Viridiplantae</taxon>
        <taxon>Streptophyta</taxon>
        <taxon>Embryophyta</taxon>
        <taxon>Tracheophyta</taxon>
        <taxon>Spermatophyta</taxon>
        <taxon>Magnoliopsida</taxon>
        <taxon>Liliopsida</taxon>
        <taxon>Poales</taxon>
        <taxon>Poaceae</taxon>
        <taxon>BOP clade</taxon>
        <taxon>Pooideae</taxon>
        <taxon>Triticodae</taxon>
        <taxon>Triticeae</taxon>
        <taxon>Triticinae</taxon>
        <taxon>Aegilops</taxon>
    </lineage>
</organism>
<keyword evidence="5" id="KW-0472">Membrane</keyword>
<dbReference type="ExpressionAtlas" id="M8BC80">
    <property type="expression patterns" value="baseline"/>
</dbReference>
<evidence type="ECO:0000256" key="5">
    <source>
        <dbReference type="ARBA" id="ARBA00023136"/>
    </source>
</evidence>
<evidence type="ECO:0000256" key="4">
    <source>
        <dbReference type="ARBA" id="ARBA00022989"/>
    </source>
</evidence>
<dbReference type="EnsemblPlants" id="EMT11596">
    <property type="protein sequence ID" value="EMT11596"/>
    <property type="gene ID" value="F775_00433"/>
</dbReference>
<comment type="subcellular location">
    <subcellularLocation>
        <location evidence="1">Membrane</location>
        <topology evidence="1">Multi-pass membrane protein</topology>
    </subcellularLocation>
</comment>
<evidence type="ECO:0000313" key="6">
    <source>
        <dbReference type="EnsemblPlants" id="EMT11596"/>
    </source>
</evidence>
<protein>
    <submittedName>
        <fullName evidence="6">Mitochondrial inner membrane protein OXA1</fullName>
    </submittedName>
</protein>
<keyword evidence="4" id="KW-1133">Transmembrane helix</keyword>
<dbReference type="AlphaFoldDB" id="M8BC80"/>